<gene>
    <name evidence="4" type="ORF">RD110_05530</name>
</gene>
<feature type="domain" description="N-acetyltransferase" evidence="3">
    <location>
        <begin position="8"/>
        <end position="177"/>
    </location>
</feature>
<dbReference type="PROSITE" id="PS51186">
    <property type="entry name" value="GNAT"/>
    <property type="match status" value="1"/>
</dbReference>
<evidence type="ECO:0000256" key="1">
    <source>
        <dbReference type="ARBA" id="ARBA00022679"/>
    </source>
</evidence>
<reference evidence="4 5" key="1">
    <citation type="submission" date="2017-01" db="EMBL/GenBank/DDBJ databases">
        <authorList>
            <person name="Mah S.A."/>
            <person name="Swanson W.J."/>
            <person name="Moy G.W."/>
            <person name="Vacquier V.D."/>
        </authorList>
    </citation>
    <scope>NUCLEOTIDE SEQUENCE [LARGE SCALE GENOMIC DNA]</scope>
    <source>
        <strain evidence="4 5">DCY110</strain>
    </source>
</reference>
<evidence type="ECO:0000256" key="2">
    <source>
        <dbReference type="ARBA" id="ARBA00023315"/>
    </source>
</evidence>
<dbReference type="OrthoDB" id="3389160at2"/>
<dbReference type="STRING" id="1842727.RD110_05530"/>
<dbReference type="KEGG" id="rhy:RD110_05530"/>
<dbReference type="CDD" id="cd04301">
    <property type="entry name" value="NAT_SF"/>
    <property type="match status" value="1"/>
</dbReference>
<dbReference type="Pfam" id="PF00583">
    <property type="entry name" value="Acetyltransf_1"/>
    <property type="match status" value="1"/>
</dbReference>
<dbReference type="PANTHER" id="PTHR43877">
    <property type="entry name" value="AMINOALKYLPHOSPHONATE N-ACETYLTRANSFERASE-RELATED-RELATED"/>
    <property type="match status" value="1"/>
</dbReference>
<keyword evidence="5" id="KW-1185">Reference proteome</keyword>
<dbReference type="InterPro" id="IPR000182">
    <property type="entry name" value="GNAT_dom"/>
</dbReference>
<dbReference type="InterPro" id="IPR016181">
    <property type="entry name" value="Acyl_CoA_acyltransferase"/>
</dbReference>
<keyword evidence="2" id="KW-0012">Acyltransferase</keyword>
<sequence>MSNPSPHPTVRRLTMVTEPQLQSLAELLIDAVEGGASVSFMRPLSMAKAVAFWRGVAEDAANGARALLVAEDACGAIVGTVHLVLAQPENQPHRADLSKMLVHRRARRHGLGERLMKAAESLALECGKTLLVLDTASDDAERLYQRSGWQRCGTIPGYALWPEGGLCDTVLYYRVLV</sequence>
<dbReference type="InterPro" id="IPR050832">
    <property type="entry name" value="Bact_Acetyltransf"/>
</dbReference>
<dbReference type="Gene3D" id="3.40.630.30">
    <property type="match status" value="1"/>
</dbReference>
<dbReference type="AlphaFoldDB" id="A0A1P8JSI6"/>
<protein>
    <submittedName>
        <fullName evidence="4">GNAT family N-acetyltransferase</fullName>
    </submittedName>
</protein>
<evidence type="ECO:0000313" key="5">
    <source>
        <dbReference type="Proteomes" id="UP000186609"/>
    </source>
</evidence>
<dbReference type="Proteomes" id="UP000186609">
    <property type="component" value="Chromosome"/>
</dbReference>
<dbReference type="RefSeq" id="WP_076197448.1">
    <property type="nucleotide sequence ID" value="NZ_CP019236.1"/>
</dbReference>
<keyword evidence="1 4" id="KW-0808">Transferase</keyword>
<organism evidence="4 5">
    <name type="scientific">Rhodoferax koreensis</name>
    <dbReference type="NCBI Taxonomy" id="1842727"/>
    <lineage>
        <taxon>Bacteria</taxon>
        <taxon>Pseudomonadati</taxon>
        <taxon>Pseudomonadota</taxon>
        <taxon>Betaproteobacteria</taxon>
        <taxon>Burkholderiales</taxon>
        <taxon>Comamonadaceae</taxon>
        <taxon>Rhodoferax</taxon>
    </lineage>
</organism>
<dbReference type="SUPFAM" id="SSF55729">
    <property type="entry name" value="Acyl-CoA N-acyltransferases (Nat)"/>
    <property type="match status" value="1"/>
</dbReference>
<evidence type="ECO:0000259" key="3">
    <source>
        <dbReference type="PROSITE" id="PS51186"/>
    </source>
</evidence>
<name>A0A1P8JSI6_9BURK</name>
<accession>A0A1P8JSI6</accession>
<dbReference type="EMBL" id="CP019236">
    <property type="protein sequence ID" value="APW36717.1"/>
    <property type="molecule type" value="Genomic_DNA"/>
</dbReference>
<dbReference type="GO" id="GO:0016747">
    <property type="term" value="F:acyltransferase activity, transferring groups other than amino-acyl groups"/>
    <property type="evidence" value="ECO:0007669"/>
    <property type="project" value="InterPro"/>
</dbReference>
<evidence type="ECO:0000313" key="4">
    <source>
        <dbReference type="EMBL" id="APW36717.1"/>
    </source>
</evidence>
<proteinExistence type="predicted"/>
<dbReference type="PANTHER" id="PTHR43877:SF1">
    <property type="entry name" value="ACETYLTRANSFERASE"/>
    <property type="match status" value="1"/>
</dbReference>